<dbReference type="EC" id="3.4.22.55" evidence="2"/>
<dbReference type="CDD" id="cd01670">
    <property type="entry name" value="Death"/>
    <property type="match status" value="1"/>
</dbReference>
<dbReference type="SUPFAM" id="SSF47986">
    <property type="entry name" value="DEATH domain"/>
    <property type="match status" value="1"/>
</dbReference>
<dbReference type="Gene3D" id="1.10.533.10">
    <property type="entry name" value="Death Domain, Fas"/>
    <property type="match status" value="1"/>
</dbReference>
<dbReference type="Proteomes" id="UP001163046">
    <property type="component" value="Unassembled WGS sequence"/>
</dbReference>
<dbReference type="GO" id="GO:0007165">
    <property type="term" value="P:signal transduction"/>
    <property type="evidence" value="ECO:0007669"/>
    <property type="project" value="InterPro"/>
</dbReference>
<dbReference type="PANTHER" id="PTHR15077:SF12">
    <property type="entry name" value="DEATH DOMAIN-CONTAINING PROTEIN"/>
    <property type="match status" value="1"/>
</dbReference>
<dbReference type="PANTHER" id="PTHR15077">
    <property type="entry name" value="FAS-ASSOCIATING DEATH DOMAIN-CONTAINING PROTEIN FADD"/>
    <property type="match status" value="1"/>
</dbReference>
<dbReference type="InterPro" id="IPR000488">
    <property type="entry name" value="Death_dom"/>
</dbReference>
<keyword evidence="3" id="KW-1185">Reference proteome</keyword>
<protein>
    <submittedName>
        <fullName evidence="2">Luteolysis</fullName>
        <ecNumber evidence="2">3.4.22.55</ecNumber>
    </submittedName>
</protein>
<dbReference type="EMBL" id="MU827305">
    <property type="protein sequence ID" value="KAJ7363687.1"/>
    <property type="molecule type" value="Genomic_DNA"/>
</dbReference>
<keyword evidence="2" id="KW-0378">Hydrolase</keyword>
<sequence length="111" mass="12844">MTNIPCRYTWDYLSMSTNQQIKSGTPETNDLLNICTQVTSNWVVLAKVLGFREIELDQLTADHGDGFEQCYQMLLRWRQKCGSQASYDVLAKALQHPVVNRQDLAFQYCYN</sequence>
<organism evidence="2 3">
    <name type="scientific">Desmophyllum pertusum</name>
    <dbReference type="NCBI Taxonomy" id="174260"/>
    <lineage>
        <taxon>Eukaryota</taxon>
        <taxon>Metazoa</taxon>
        <taxon>Cnidaria</taxon>
        <taxon>Anthozoa</taxon>
        <taxon>Hexacorallia</taxon>
        <taxon>Scleractinia</taxon>
        <taxon>Caryophylliina</taxon>
        <taxon>Caryophylliidae</taxon>
        <taxon>Desmophyllum</taxon>
    </lineage>
</organism>
<evidence type="ECO:0000313" key="3">
    <source>
        <dbReference type="Proteomes" id="UP001163046"/>
    </source>
</evidence>
<dbReference type="Pfam" id="PF00531">
    <property type="entry name" value="Death"/>
    <property type="match status" value="1"/>
</dbReference>
<name>A0A9W9YRH5_9CNID</name>
<comment type="caution">
    <text evidence="2">The sequence shown here is derived from an EMBL/GenBank/DDBJ whole genome shotgun (WGS) entry which is preliminary data.</text>
</comment>
<dbReference type="InterPro" id="IPR016729">
    <property type="entry name" value="FADD"/>
</dbReference>
<reference evidence="2" key="1">
    <citation type="submission" date="2023-01" db="EMBL/GenBank/DDBJ databases">
        <title>Genome assembly of the deep-sea coral Lophelia pertusa.</title>
        <authorList>
            <person name="Herrera S."/>
            <person name="Cordes E."/>
        </authorList>
    </citation>
    <scope>NUCLEOTIDE SEQUENCE</scope>
    <source>
        <strain evidence="2">USNM1676648</strain>
        <tissue evidence="2">Polyp</tissue>
    </source>
</reference>
<dbReference type="InterPro" id="IPR011029">
    <property type="entry name" value="DEATH-like_dom_sf"/>
</dbReference>
<proteinExistence type="predicted"/>
<dbReference type="SMART" id="SM00005">
    <property type="entry name" value="DEATH"/>
    <property type="match status" value="1"/>
</dbReference>
<dbReference type="GO" id="GO:0016787">
    <property type="term" value="F:hydrolase activity"/>
    <property type="evidence" value="ECO:0007669"/>
    <property type="project" value="UniProtKB-KW"/>
</dbReference>
<dbReference type="PROSITE" id="PS50017">
    <property type="entry name" value="DEATH_DOMAIN"/>
    <property type="match status" value="1"/>
</dbReference>
<accession>A0A9W9YRH5</accession>
<dbReference type="AlphaFoldDB" id="A0A9W9YRH5"/>
<evidence type="ECO:0000313" key="2">
    <source>
        <dbReference type="EMBL" id="KAJ7363687.1"/>
    </source>
</evidence>
<feature type="domain" description="Death" evidence="1">
    <location>
        <begin position="41"/>
        <end position="95"/>
    </location>
</feature>
<gene>
    <name evidence="2" type="primary">CASP2</name>
    <name evidence="2" type="ORF">OS493_009850</name>
</gene>
<evidence type="ECO:0000259" key="1">
    <source>
        <dbReference type="PROSITE" id="PS50017"/>
    </source>
</evidence>
<dbReference type="OrthoDB" id="5966590at2759"/>